<feature type="signal peptide" evidence="1">
    <location>
        <begin position="1"/>
        <end position="22"/>
    </location>
</feature>
<dbReference type="OMA" id="WKNRGAC"/>
<dbReference type="InterPro" id="IPR044206">
    <property type="entry name" value="EGC1/2"/>
</dbReference>
<dbReference type="RefSeq" id="XP_021764448.1">
    <property type="nucleotide sequence ID" value="XM_021908756.1"/>
</dbReference>
<dbReference type="GO" id="GO:0009627">
    <property type="term" value="P:systemic acquired resistance"/>
    <property type="evidence" value="ECO:0007669"/>
    <property type="project" value="InterPro"/>
</dbReference>
<keyword evidence="4" id="KW-1185">Reference proteome</keyword>
<evidence type="ECO:0000256" key="1">
    <source>
        <dbReference type="SAM" id="SignalP"/>
    </source>
</evidence>
<dbReference type="SMR" id="A0A803MQ41"/>
<dbReference type="Proteomes" id="UP000596660">
    <property type="component" value="Unplaced"/>
</dbReference>
<dbReference type="Gramene" id="AUR62033392-RA">
    <property type="protein sequence ID" value="AUR62033392-RA:cds"/>
    <property type="gene ID" value="AUR62033392"/>
</dbReference>
<dbReference type="GeneID" id="110729059"/>
<dbReference type="PROSITE" id="PS50842">
    <property type="entry name" value="EXPANSIN_EG45"/>
    <property type="match status" value="1"/>
</dbReference>
<dbReference type="GO" id="GO:0048046">
    <property type="term" value="C:apoplast"/>
    <property type="evidence" value="ECO:0007669"/>
    <property type="project" value="InterPro"/>
</dbReference>
<accession>A0A803MQ41</accession>
<proteinExistence type="predicted"/>
<dbReference type="InterPro" id="IPR009009">
    <property type="entry name" value="RlpA-like_DPBB"/>
</dbReference>
<keyword evidence="1" id="KW-0732">Signal</keyword>
<sequence length="126" mass="13630">MSMRAVLFVSFVISLIFYVANADTGFAVYHNHRTPSACYGSQDNGPWITGVSNGHWKNRGACGRYFKVTCIGGANLAPHPCKRGSVTVKVTDLCSSCAGDLNLSQEAFIAIADLRAGKVRVRYDPL</sequence>
<organism evidence="3 4">
    <name type="scientific">Chenopodium quinoa</name>
    <name type="common">Quinoa</name>
    <dbReference type="NCBI Taxonomy" id="63459"/>
    <lineage>
        <taxon>Eukaryota</taxon>
        <taxon>Viridiplantae</taxon>
        <taxon>Streptophyta</taxon>
        <taxon>Embryophyta</taxon>
        <taxon>Tracheophyta</taxon>
        <taxon>Spermatophyta</taxon>
        <taxon>Magnoliopsida</taxon>
        <taxon>eudicotyledons</taxon>
        <taxon>Gunneridae</taxon>
        <taxon>Pentapetalae</taxon>
        <taxon>Caryophyllales</taxon>
        <taxon>Chenopodiaceae</taxon>
        <taxon>Chenopodioideae</taxon>
        <taxon>Atripliceae</taxon>
        <taxon>Chenopodium</taxon>
    </lineage>
</organism>
<gene>
    <name evidence="3" type="primary">LOC110729059</name>
</gene>
<feature type="domain" description="Expansin-like EG45" evidence="2">
    <location>
        <begin position="24"/>
        <end position="126"/>
    </location>
</feature>
<dbReference type="SMART" id="SM00837">
    <property type="entry name" value="DPBB_1"/>
    <property type="match status" value="1"/>
</dbReference>
<feature type="chain" id="PRO_5031203994" description="Expansin-like EG45 domain-containing protein" evidence="1">
    <location>
        <begin position="23"/>
        <end position="126"/>
    </location>
</feature>
<dbReference type="SUPFAM" id="SSF50685">
    <property type="entry name" value="Barwin-like endoglucanases"/>
    <property type="match status" value="1"/>
</dbReference>
<dbReference type="Gene3D" id="2.40.40.10">
    <property type="entry name" value="RlpA-like domain"/>
    <property type="match status" value="1"/>
</dbReference>
<evidence type="ECO:0000313" key="4">
    <source>
        <dbReference type="Proteomes" id="UP000596660"/>
    </source>
</evidence>
<dbReference type="OrthoDB" id="623670at2759"/>
<evidence type="ECO:0000313" key="3">
    <source>
        <dbReference type="EnsemblPlants" id="AUR62033392-RA:cds"/>
    </source>
</evidence>
<dbReference type="Pfam" id="PF03330">
    <property type="entry name" value="DPBB_1"/>
    <property type="match status" value="1"/>
</dbReference>
<dbReference type="EnsemblPlants" id="AUR62033392-RA">
    <property type="protein sequence ID" value="AUR62033392-RA:cds"/>
    <property type="gene ID" value="AUR62033392"/>
</dbReference>
<dbReference type="KEGG" id="cqi:110729059"/>
<reference evidence="3" key="2">
    <citation type="submission" date="2021-03" db="UniProtKB">
        <authorList>
            <consortium name="EnsemblPlants"/>
        </authorList>
    </citation>
    <scope>IDENTIFICATION</scope>
</reference>
<dbReference type="InterPro" id="IPR036908">
    <property type="entry name" value="RlpA-like_sf"/>
</dbReference>
<dbReference type="CDD" id="cd22269">
    <property type="entry name" value="DPBB_EG45-like"/>
    <property type="match status" value="1"/>
</dbReference>
<dbReference type="PANTHER" id="PTHR47295:SF5">
    <property type="entry name" value="EG45-LIKE DOMAIN CONTAINING PROTEIN 2"/>
    <property type="match status" value="1"/>
</dbReference>
<name>A0A803MQ41_CHEQI</name>
<dbReference type="AlphaFoldDB" id="A0A803MQ41"/>
<evidence type="ECO:0000259" key="2">
    <source>
        <dbReference type="PROSITE" id="PS50842"/>
    </source>
</evidence>
<reference evidence="3" key="1">
    <citation type="journal article" date="2017" name="Nature">
        <title>The genome of Chenopodium quinoa.</title>
        <authorList>
            <person name="Jarvis D.E."/>
            <person name="Ho Y.S."/>
            <person name="Lightfoot D.J."/>
            <person name="Schmoeckel S.M."/>
            <person name="Li B."/>
            <person name="Borm T.J.A."/>
            <person name="Ohyanagi H."/>
            <person name="Mineta K."/>
            <person name="Michell C.T."/>
            <person name="Saber N."/>
            <person name="Kharbatia N.M."/>
            <person name="Rupper R.R."/>
            <person name="Sharp A.R."/>
            <person name="Dally N."/>
            <person name="Boughton B.A."/>
            <person name="Woo Y.H."/>
            <person name="Gao G."/>
            <person name="Schijlen E.G.W.M."/>
            <person name="Guo X."/>
            <person name="Momin A.A."/>
            <person name="Negrao S."/>
            <person name="Al-Babili S."/>
            <person name="Gehring C."/>
            <person name="Roessner U."/>
            <person name="Jung C."/>
            <person name="Murphy K."/>
            <person name="Arold S.T."/>
            <person name="Gojobori T."/>
            <person name="van der Linden C.G."/>
            <person name="van Loo E.N."/>
            <person name="Jellen E.N."/>
            <person name="Maughan P.J."/>
            <person name="Tester M."/>
        </authorList>
    </citation>
    <scope>NUCLEOTIDE SEQUENCE [LARGE SCALE GENOMIC DNA]</scope>
    <source>
        <strain evidence="3">cv. PI 614886</strain>
    </source>
</reference>
<protein>
    <recommendedName>
        <fullName evidence="2">Expansin-like EG45 domain-containing protein</fullName>
    </recommendedName>
</protein>
<dbReference type="InterPro" id="IPR007112">
    <property type="entry name" value="Expansin/allergen_DPBB_dom"/>
</dbReference>
<dbReference type="PANTHER" id="PTHR47295">
    <property type="entry name" value="EG45-LIKE DOMAIN CONTAINING PROTEIN 1-RELATED"/>
    <property type="match status" value="1"/>
</dbReference>